<feature type="domain" description="CRISPR system ring nuclease SSO1393-like" evidence="1">
    <location>
        <begin position="3"/>
        <end position="66"/>
    </location>
</feature>
<evidence type="ECO:0000313" key="3">
    <source>
        <dbReference type="Proteomes" id="UP000585609"/>
    </source>
</evidence>
<proteinExistence type="predicted"/>
<evidence type="ECO:0000313" key="2">
    <source>
        <dbReference type="EMBL" id="GFP24228.1"/>
    </source>
</evidence>
<dbReference type="InterPro" id="IPR013442">
    <property type="entry name" value="SSO1393-like"/>
</dbReference>
<gene>
    <name evidence="2" type="ORF">HKBW3S09_01695</name>
</gene>
<evidence type="ECO:0000259" key="1">
    <source>
        <dbReference type="Pfam" id="PF09651"/>
    </source>
</evidence>
<sequence>MVVSCEKIKGVDDEKGEDFKQKGSRNLIDRMNEIINQVENEADRIYLNTTGGYKGLVPYSTLQAMVRS</sequence>
<dbReference type="Pfam" id="PF09651">
    <property type="entry name" value="Cas_APE2256"/>
    <property type="match status" value="1"/>
</dbReference>
<dbReference type="AlphaFoldDB" id="A0A6V8NVE0"/>
<name>A0A6V8NVE0_9ACTN</name>
<comment type="caution">
    <text evidence="2">The sequence shown here is derived from an EMBL/GenBank/DDBJ whole genome shotgun (WGS) entry which is preliminary data.</text>
</comment>
<dbReference type="Proteomes" id="UP000585609">
    <property type="component" value="Unassembled WGS sequence"/>
</dbReference>
<organism evidence="2 3">
    <name type="scientific">Candidatus Hakubella thermalkaliphila</name>
    <dbReference type="NCBI Taxonomy" id="2754717"/>
    <lineage>
        <taxon>Bacteria</taxon>
        <taxon>Bacillati</taxon>
        <taxon>Actinomycetota</taxon>
        <taxon>Actinomycetota incertae sedis</taxon>
        <taxon>Candidatus Hakubellales</taxon>
        <taxon>Candidatus Hakubellaceae</taxon>
        <taxon>Candidatus Hakubella</taxon>
    </lineage>
</organism>
<dbReference type="EMBL" id="BLRW01000421">
    <property type="protein sequence ID" value="GFP24228.1"/>
    <property type="molecule type" value="Genomic_DNA"/>
</dbReference>
<accession>A0A6V8NVE0</accession>
<reference evidence="2 3" key="1">
    <citation type="journal article" date="2020" name="Front. Microbiol.">
        <title>Single-cell genomics of novel Actinobacteria with the Wood-Ljungdahl pathway discovered in a serpentinizing system.</title>
        <authorList>
            <person name="Merino N."/>
            <person name="Kawai M."/>
            <person name="Boyd E.S."/>
            <person name="Colman D.R."/>
            <person name="McGlynn S.E."/>
            <person name="Nealson K.H."/>
            <person name="Kurokawa K."/>
            <person name="Hongoh Y."/>
        </authorList>
    </citation>
    <scope>NUCLEOTIDE SEQUENCE [LARGE SCALE GENOMIC DNA]</scope>
    <source>
        <strain evidence="2 3">S09_30</strain>
    </source>
</reference>
<dbReference type="Gene3D" id="3.40.50.10770">
    <property type="entry name" value="Hypothetical protein VC1899 like domain (Restriction endonuclease-like)"/>
    <property type="match status" value="1"/>
</dbReference>
<feature type="non-terminal residue" evidence="2">
    <location>
        <position position="68"/>
    </location>
</feature>
<protein>
    <recommendedName>
        <fullName evidence="1">CRISPR system ring nuclease SSO1393-like domain-containing protein</fullName>
    </recommendedName>
</protein>